<feature type="compositionally biased region" description="Basic and acidic residues" evidence="1">
    <location>
        <begin position="599"/>
        <end position="611"/>
    </location>
</feature>
<dbReference type="EMBL" id="CAXITT010000016">
    <property type="protein sequence ID" value="CAL1527334.1"/>
    <property type="molecule type" value="Genomic_DNA"/>
</dbReference>
<comment type="caution">
    <text evidence="2">The sequence shown here is derived from an EMBL/GenBank/DDBJ whole genome shotgun (WGS) entry which is preliminary data.</text>
</comment>
<feature type="compositionally biased region" description="Basic and acidic residues" evidence="1">
    <location>
        <begin position="360"/>
        <end position="371"/>
    </location>
</feature>
<accession>A0AAV2H130</accession>
<feature type="compositionally biased region" description="Basic and acidic residues" evidence="1">
    <location>
        <begin position="195"/>
        <end position="236"/>
    </location>
</feature>
<dbReference type="Proteomes" id="UP001497497">
    <property type="component" value="Unassembled WGS sequence"/>
</dbReference>
<feature type="compositionally biased region" description="Basic and acidic residues" evidence="1">
    <location>
        <begin position="1"/>
        <end position="59"/>
    </location>
</feature>
<gene>
    <name evidence="2" type="ORF">GSLYS_00001511001</name>
</gene>
<feature type="region of interest" description="Disordered" evidence="1">
    <location>
        <begin position="336"/>
        <end position="563"/>
    </location>
</feature>
<feature type="compositionally biased region" description="Basic and acidic residues" evidence="1">
    <location>
        <begin position="512"/>
        <end position="526"/>
    </location>
</feature>
<feature type="compositionally biased region" description="Basic residues" evidence="1">
    <location>
        <begin position="475"/>
        <end position="484"/>
    </location>
</feature>
<evidence type="ECO:0000256" key="1">
    <source>
        <dbReference type="SAM" id="MobiDB-lite"/>
    </source>
</evidence>
<dbReference type="AlphaFoldDB" id="A0AAV2H130"/>
<reference evidence="2 3" key="1">
    <citation type="submission" date="2024-04" db="EMBL/GenBank/DDBJ databases">
        <authorList>
            <consortium name="Genoscope - CEA"/>
            <person name="William W."/>
        </authorList>
    </citation>
    <scope>NUCLEOTIDE SEQUENCE [LARGE SCALE GENOMIC DNA]</scope>
</reference>
<feature type="compositionally biased region" description="Basic and acidic residues" evidence="1">
    <location>
        <begin position="152"/>
        <end position="167"/>
    </location>
</feature>
<keyword evidence="3" id="KW-1185">Reference proteome</keyword>
<feature type="compositionally biased region" description="Basic and acidic residues" evidence="1">
    <location>
        <begin position="104"/>
        <end position="128"/>
    </location>
</feature>
<protein>
    <submittedName>
        <fullName evidence="2">Uncharacterized protein</fullName>
    </submittedName>
</protein>
<feature type="compositionally biased region" description="Polar residues" evidence="1">
    <location>
        <begin position="129"/>
        <end position="150"/>
    </location>
</feature>
<feature type="region of interest" description="Disordered" evidence="1">
    <location>
        <begin position="580"/>
        <end position="628"/>
    </location>
</feature>
<proteinExistence type="predicted"/>
<feature type="compositionally biased region" description="Polar residues" evidence="1">
    <location>
        <begin position="170"/>
        <end position="194"/>
    </location>
</feature>
<evidence type="ECO:0000313" key="2">
    <source>
        <dbReference type="EMBL" id="CAL1527334.1"/>
    </source>
</evidence>
<feature type="non-terminal residue" evidence="2">
    <location>
        <position position="988"/>
    </location>
</feature>
<name>A0AAV2H130_LYMST</name>
<evidence type="ECO:0000313" key="3">
    <source>
        <dbReference type="Proteomes" id="UP001497497"/>
    </source>
</evidence>
<feature type="compositionally biased region" description="Polar residues" evidence="1">
    <location>
        <begin position="376"/>
        <end position="420"/>
    </location>
</feature>
<organism evidence="2 3">
    <name type="scientific">Lymnaea stagnalis</name>
    <name type="common">Great pond snail</name>
    <name type="synonym">Helix stagnalis</name>
    <dbReference type="NCBI Taxonomy" id="6523"/>
    <lineage>
        <taxon>Eukaryota</taxon>
        <taxon>Metazoa</taxon>
        <taxon>Spiralia</taxon>
        <taxon>Lophotrochozoa</taxon>
        <taxon>Mollusca</taxon>
        <taxon>Gastropoda</taxon>
        <taxon>Heterobranchia</taxon>
        <taxon>Euthyneura</taxon>
        <taxon>Panpulmonata</taxon>
        <taxon>Hygrophila</taxon>
        <taxon>Lymnaeoidea</taxon>
        <taxon>Lymnaeidae</taxon>
        <taxon>Lymnaea</taxon>
    </lineage>
</organism>
<feature type="compositionally biased region" description="Basic residues" evidence="1">
    <location>
        <begin position="527"/>
        <end position="536"/>
    </location>
</feature>
<sequence>MSSKRPSEREPVISSKRPSERGLDNSSRRPSEHRPEMSSKRPSEWEPEMSSKRPSEREPVISSKRPSGEWGPEISSKRPSEWGPEMSSNRPTEWGPETIFQGSSEKEPEISSRRPSEHRPETSSKKQNDFTLDSSAKRPSQSGPESSSKGPNMREQEFTTKRQKEGATEAPSNRPDTCQQEKSSKSYNECGSDTSSKRQTDASPPKHSESYSRRTKKMPCERDSKRRTEAEKHRGDNSCNDECPARAPNCSVEGVPSIGQLNLSLYLGEPRSGCISECGGGVNRDCMNPVGQVRLFDRALPDIMLAASAAPTCCVKVVTTRATCTNEEEFERTCFEDDQRRKAQKAMFPRDSSPPNPNVDHPRSSKSREATEEINESNTDSEVAPSELSQSENSAGASSNGPNRKSTQDSHSSFESGSQRKTPRLPRSASERTDRASKMHPVTSRHDEDSVEDSTLSMSRESEPEPESEEEPGKRSGRSSRRSPKLMSDQAAKGWSASSSPSRVVDDSEEDYSNRDEVVSEDDMAHAKKYSGKSRKANQQVTSGRARSSTHVQENNDADEEYFTEDELRQELAECRRQLRSQSYDPAMARTVMPAGSVRRPESDSEDERARGSCYNGKCSRRPTPFTQPFIQPFHPASPSMYDEQMKSQRKPRPEAYPYNEAPKQMLKGFPQETTFRCYVERNLGQGSPVYLHGAPVFERRPEEAMRGYPSNRGNTDAIYHCTLDNKVPTIPHGSQYDNGPYQTMGQQSQMSYTPDPQADYGRRMQGEAGGGNYAANSSTGCSFTANGSPICGGSSGSNVDNLLPSCASPGCNFHGIGSPVGNSNIVSHAVSGNVAPFGPAKTTNSSFQPTGSPVNGGGNFLPFTLPGSPGSFGSPGSPVENFAQAGTNAGGYSFGPSRDCVVCSNFGPNREFSASSNYEPNRDCYNCVNCAQNKEFPAGGSFAQNREPPAGVNYGQNREYPVSGSCGGIRECAGGGNFGPNRESVAG</sequence>
<feature type="compositionally biased region" description="Polar residues" evidence="1">
    <location>
        <begin position="537"/>
        <end position="555"/>
    </location>
</feature>
<feature type="region of interest" description="Disordered" evidence="1">
    <location>
        <begin position="1"/>
        <end position="239"/>
    </location>
</feature>